<dbReference type="SUPFAM" id="SSF160719">
    <property type="entry name" value="gpW/gp25-like"/>
    <property type="match status" value="1"/>
</dbReference>
<keyword evidence="2" id="KW-1185">Reference proteome</keyword>
<evidence type="ECO:0000313" key="1">
    <source>
        <dbReference type="EMBL" id="MEF2967472.1"/>
    </source>
</evidence>
<proteinExistence type="predicted"/>
<comment type="caution">
    <text evidence="1">The sequence shown here is derived from an EMBL/GenBank/DDBJ whole genome shotgun (WGS) entry which is preliminary data.</text>
</comment>
<reference evidence="1 2" key="1">
    <citation type="submission" date="2024-02" db="EMBL/GenBank/DDBJ databases">
        <title>A nitrogen-fixing paenibacillus bacterium.</title>
        <authorList>
            <person name="Zhang W.L."/>
            <person name="Chen S.F."/>
        </authorList>
    </citation>
    <scope>NUCLEOTIDE SEQUENCE [LARGE SCALE GENOMIC DNA]</scope>
    <source>
        <strain evidence="1 2">M1</strain>
    </source>
</reference>
<dbReference type="EMBL" id="JAZHPZ010000008">
    <property type="protein sequence ID" value="MEF2967472.1"/>
    <property type="molecule type" value="Genomic_DNA"/>
</dbReference>
<dbReference type="InterPro" id="IPR020288">
    <property type="entry name" value="Sheath_initiator"/>
</dbReference>
<gene>
    <name evidence="1" type="ORF">V3851_16720</name>
</gene>
<organism evidence="1 2">
    <name type="scientific">Paenibacillus haidiansis</name>
    <dbReference type="NCBI Taxonomy" id="1574488"/>
    <lineage>
        <taxon>Bacteria</taxon>
        <taxon>Bacillati</taxon>
        <taxon>Bacillota</taxon>
        <taxon>Bacilli</taxon>
        <taxon>Bacillales</taxon>
        <taxon>Paenibacillaceae</taxon>
        <taxon>Paenibacillus</taxon>
    </lineage>
</organism>
<dbReference type="Gene3D" id="3.10.450.40">
    <property type="match status" value="1"/>
</dbReference>
<dbReference type="Pfam" id="PF10934">
    <property type="entry name" value="Sheath_initiator"/>
    <property type="match status" value="1"/>
</dbReference>
<dbReference type="Proteomes" id="UP001306950">
    <property type="component" value="Unassembled WGS sequence"/>
</dbReference>
<accession>A0ABU7VX35</accession>
<evidence type="ECO:0000313" key="2">
    <source>
        <dbReference type="Proteomes" id="UP001306950"/>
    </source>
</evidence>
<sequence length="137" mass="15877">MTLSPLQNREERFVEVKPVPLPSRTYFLDFETGQVEEKRIDGKAAIVQSIRKAVLTARYRYLIYNSQYGCEIESLLGQDISPQLLHSEIKRVIKEALMEDDRIQAVEQFQIVRENDRLFVTFTVLTAEGVIEQEVSI</sequence>
<name>A0ABU7VX35_9BACL</name>
<protein>
    <submittedName>
        <fullName evidence="1">DUF2634 domain-containing protein</fullName>
    </submittedName>
</protein>
<dbReference type="RefSeq" id="WP_331847691.1">
    <property type="nucleotide sequence ID" value="NZ_JAZHPZ010000008.1"/>
</dbReference>